<feature type="compositionally biased region" description="Basic residues" evidence="9">
    <location>
        <begin position="2157"/>
        <end position="2173"/>
    </location>
</feature>
<evidence type="ECO:0000256" key="2">
    <source>
        <dbReference type="ARBA" id="ARBA00022723"/>
    </source>
</evidence>
<evidence type="ECO:0000313" key="12">
    <source>
        <dbReference type="EMBL" id="OWF47282.1"/>
    </source>
</evidence>
<feature type="signal peptide" evidence="10">
    <location>
        <begin position="1"/>
        <end position="26"/>
    </location>
</feature>
<feature type="domain" description="C-type lectin" evidence="11">
    <location>
        <begin position="2021"/>
        <end position="2129"/>
    </location>
</feature>
<dbReference type="GO" id="GO:0007155">
    <property type="term" value="P:cell adhesion"/>
    <property type="evidence" value="ECO:0007669"/>
    <property type="project" value="UniProtKB-KW"/>
</dbReference>
<dbReference type="PANTHER" id="PTHR45739">
    <property type="entry name" value="MATRIX PROTEIN, PUTATIVE-RELATED"/>
    <property type="match status" value="1"/>
</dbReference>
<feature type="compositionally biased region" description="Basic residues" evidence="9">
    <location>
        <begin position="1910"/>
        <end position="1940"/>
    </location>
</feature>
<feature type="repeat" description="CSPG" evidence="8">
    <location>
        <begin position="1223"/>
        <end position="1327"/>
    </location>
</feature>
<keyword evidence="6" id="KW-0130">Cell adhesion</keyword>
<dbReference type="SMART" id="SM00034">
    <property type="entry name" value="CLECT"/>
    <property type="match status" value="1"/>
</dbReference>
<evidence type="ECO:0000256" key="5">
    <source>
        <dbReference type="ARBA" id="ARBA00022837"/>
    </source>
</evidence>
<keyword evidence="5" id="KW-0106">Calcium</keyword>
<evidence type="ECO:0000256" key="4">
    <source>
        <dbReference type="ARBA" id="ARBA00022737"/>
    </source>
</evidence>
<feature type="compositionally biased region" description="Low complexity" evidence="9">
    <location>
        <begin position="1872"/>
        <end position="1898"/>
    </location>
</feature>
<gene>
    <name evidence="12" type="ORF">KP79_PYT08370</name>
</gene>
<evidence type="ECO:0000259" key="11">
    <source>
        <dbReference type="PROSITE" id="PS50041"/>
    </source>
</evidence>
<proteinExistence type="inferred from homology"/>
<dbReference type="InterPro" id="IPR001304">
    <property type="entry name" value="C-type_lectin-like"/>
</dbReference>
<evidence type="ECO:0000256" key="1">
    <source>
        <dbReference type="ARBA" id="ARBA00005529"/>
    </source>
</evidence>
<protein>
    <submittedName>
        <fullName evidence="12">FRAS1-related extracellular matrix protein 1</fullName>
    </submittedName>
</protein>
<keyword evidence="2" id="KW-0479">Metal-binding</keyword>
<dbReference type="Pfam" id="PF16184">
    <property type="entry name" value="Cadherin_3"/>
    <property type="match status" value="11"/>
</dbReference>
<name>A0A210QEV9_MIZYE</name>
<feature type="repeat" description="CSPG" evidence="8">
    <location>
        <begin position="495"/>
        <end position="589"/>
    </location>
</feature>
<dbReference type="GO" id="GO:0046872">
    <property type="term" value="F:metal ion binding"/>
    <property type="evidence" value="ECO:0007669"/>
    <property type="project" value="UniProtKB-KW"/>
</dbReference>
<dbReference type="InterPro" id="IPR039005">
    <property type="entry name" value="CSPG_rpt"/>
</dbReference>
<dbReference type="Gene3D" id="2.60.40.2030">
    <property type="match status" value="1"/>
</dbReference>
<feature type="chain" id="PRO_5013120779" evidence="10">
    <location>
        <begin position="27"/>
        <end position="2181"/>
    </location>
</feature>
<dbReference type="InterPro" id="IPR051561">
    <property type="entry name" value="FRAS1_ECM"/>
</dbReference>
<dbReference type="Gene3D" id="3.10.100.10">
    <property type="entry name" value="Mannose-Binding Protein A, subunit A"/>
    <property type="match status" value="1"/>
</dbReference>
<dbReference type="SUPFAM" id="SSF56436">
    <property type="entry name" value="C-type lectin-like"/>
    <property type="match status" value="1"/>
</dbReference>
<dbReference type="PROSITE" id="PS51854">
    <property type="entry name" value="CSPG"/>
    <property type="match status" value="12"/>
</dbReference>
<dbReference type="EMBL" id="NEDP02003955">
    <property type="protein sequence ID" value="OWF47282.1"/>
    <property type="molecule type" value="Genomic_DNA"/>
</dbReference>
<feature type="repeat" description="CSPG" evidence="8">
    <location>
        <begin position="1582"/>
        <end position="1679"/>
    </location>
</feature>
<evidence type="ECO:0000313" key="13">
    <source>
        <dbReference type="Proteomes" id="UP000242188"/>
    </source>
</evidence>
<evidence type="ECO:0000256" key="8">
    <source>
        <dbReference type="PROSITE-ProRule" id="PRU01201"/>
    </source>
</evidence>
<dbReference type="PANTHER" id="PTHR45739:SF11">
    <property type="entry name" value="FRAS1-RELATED EXTRACELLULAR MATRIX PROTEIN 1-LIKE ISOFORM X1"/>
    <property type="match status" value="1"/>
</dbReference>
<dbReference type="Pfam" id="PF00059">
    <property type="entry name" value="Lectin_C"/>
    <property type="match status" value="1"/>
</dbReference>
<feature type="repeat" description="CSPG" evidence="8">
    <location>
        <begin position="750"/>
        <end position="841"/>
    </location>
</feature>
<dbReference type="GO" id="GO:0009653">
    <property type="term" value="P:anatomical structure morphogenesis"/>
    <property type="evidence" value="ECO:0007669"/>
    <property type="project" value="TreeGrafter"/>
</dbReference>
<dbReference type="Pfam" id="PF03160">
    <property type="entry name" value="Calx-beta"/>
    <property type="match status" value="1"/>
</dbReference>
<keyword evidence="4" id="KW-0677">Repeat</keyword>
<dbReference type="InterPro" id="IPR016186">
    <property type="entry name" value="C-type_lectin-like/link_sf"/>
</dbReference>
<dbReference type="STRING" id="6573.A0A210QEV9"/>
<evidence type="ECO:0000256" key="10">
    <source>
        <dbReference type="SAM" id="SignalP"/>
    </source>
</evidence>
<dbReference type="PROSITE" id="PS50041">
    <property type="entry name" value="C_TYPE_LECTIN_2"/>
    <property type="match status" value="1"/>
</dbReference>
<feature type="repeat" description="CSPG" evidence="8">
    <location>
        <begin position="387"/>
        <end position="474"/>
    </location>
</feature>
<dbReference type="OrthoDB" id="430044at2759"/>
<feature type="repeat" description="CSPG" evidence="8">
    <location>
        <begin position="616"/>
        <end position="728"/>
    </location>
</feature>
<feature type="compositionally biased region" description="Polar residues" evidence="9">
    <location>
        <begin position="1858"/>
        <end position="1871"/>
    </location>
</feature>
<dbReference type="SMART" id="SM00237">
    <property type="entry name" value="Calx_beta"/>
    <property type="match status" value="1"/>
</dbReference>
<comment type="similarity">
    <text evidence="1">Belongs to the FRAS1 family.</text>
</comment>
<comment type="caution">
    <text evidence="12">The sequence shown here is derived from an EMBL/GenBank/DDBJ whole genome shotgun (WGS) entry which is preliminary data.</text>
</comment>
<feature type="repeat" description="CSPG" evidence="8">
    <location>
        <begin position="982"/>
        <end position="1084"/>
    </location>
</feature>
<evidence type="ECO:0000256" key="7">
    <source>
        <dbReference type="ARBA" id="ARBA00023180"/>
    </source>
</evidence>
<dbReference type="Proteomes" id="UP000242188">
    <property type="component" value="Unassembled WGS sequence"/>
</dbReference>
<dbReference type="InterPro" id="IPR003644">
    <property type="entry name" value="Calx_beta"/>
</dbReference>
<feature type="repeat" description="CSPG" evidence="8">
    <location>
        <begin position="265"/>
        <end position="360"/>
    </location>
</feature>
<feature type="repeat" description="CSPG" evidence="8">
    <location>
        <begin position="1105"/>
        <end position="1202"/>
    </location>
</feature>
<dbReference type="InterPro" id="IPR038081">
    <property type="entry name" value="CalX-like_sf"/>
</dbReference>
<dbReference type="InterPro" id="IPR045658">
    <property type="entry name" value="FRAS1-rel_N"/>
</dbReference>
<dbReference type="GO" id="GO:0007154">
    <property type="term" value="P:cell communication"/>
    <property type="evidence" value="ECO:0007669"/>
    <property type="project" value="InterPro"/>
</dbReference>
<feature type="repeat" description="CSPG" evidence="8">
    <location>
        <begin position="1462"/>
        <end position="1551"/>
    </location>
</feature>
<evidence type="ECO:0000256" key="3">
    <source>
        <dbReference type="ARBA" id="ARBA00022729"/>
    </source>
</evidence>
<sequence>MKETMMCCDLFKWILFFTSFISMTSGQIVISKRELSVRIGRSVYFRRDDLKFARTESNGDCRVQVVQNDPVTLRVGRLEPEIFDCDYLPNTIKYAHSGSPLLGEDRIKLRVYRFTPTVTESETFYMNVEIVNATSRVVLTRGLRSVVVPEFNGVSNTIDASVIRFYHSGVQNVTCDVSFSRYRSHWPIAGQIVIGERRESVNALKRSCREFMYMHLHYEHQRGPSPDVDYLPLTVELNDPSVSDETIIESYYLPIHIKGAIPNTPPRSSFMSMYMMDVDQFVLSTIIPGVIAAEDYETPNDQLVYNISRPPAEDEGFFVSLDDHTTVITSFTQEDLENHRIAYQPPDSSIHTNKRVYETEFIVFDSHFSESMPITLHMAVRSSATSAPRVSFNKGIVLLEGQSRAITTDDLQIVDRDNLSRVRLYVTGGLKYGRLEINGRRAIAITMQDIQRRSVIYYHDDSDTTKDFIAFRVSDGVNTVLVNFPITIIPKDDSPPYLVNNVDMDINEGDTKPFTTEMLLAYDTDSVDRNIVFIITHPPKAGEIIRRLRPGDTGTRINKFVQRDLLKGQIYYHHFGHEVFSDSFQFKVRDHEDPPNRSIIETFHININPVHENPPQLAPQATRLIHVSETDIAYITKSELEYTDVETENNELTYIITSPPFFVYNSGFEDAGRLIETHNLTMVSKNASIPVVQTFKQADINHMKIAYMPPLVDIGPEARLVRFVYTVQDSSGNQVLGQYFEIDVQPVNNQPPVFVTSKLLVEESGILGLSASQLSATDSDTLETDLEFVLDEVPNFGVLQKGGVTLNEGGTFHMDDLKSKNVRYIHDGAEGTQDTFTLTLTDSINRATKVFSVEIVPIDDQAPQLRDNLRPRLIVSEGSEVVISPQVLSATDDDTNDRELVFLIVKQPKYGILRLDDRPTVKFTQEDVENRLVKYIHTGGEIGTTVLKDSMTLIVSDQTYMGTADLPYYDLNITITPVDNSRPTIIIGEQVHVAEGGSFDIVPDVLTAKDPDTPPEDIQFFIVRQPQWGYLENVQPSPGSEKSNLGRRIMSFKLQDVIDETITYVQATHRGVEPVYDEFTLYATDGTLKSDEATFVIRIDPQNDEVPDLMIQDMHLDEGDSMIIDQTMIDAIDMDMPKDQITLSISQEPEHGDIVILLHTQNGNIESAVQDFTIDELHSGMQLKYRHDHSENFRDRFAVTVSDGRYEVKRICNITITPINDEVPEISKNAGLQIEYGDYGLISSIVLQSMDPDNSENEVYYVLATVPRKGFLQFCTDPFTPARSSECEDMSERMNFTQHDIDMNRIRYIHTSSMGNAETDSFQFMLTDGINNRQIETFEILIRNSMKTNLALLNKGLNVREGDKTVITTTCLSATDESTKADEIVFAIIRPPALGQVEYIDRPLVGISSFTQMDLAAQRIVYNHLTKSDITDDSFTFTVTNGLSEAKDGVFRINIEPLDRVLPSLNTNNLIEVVQGGEVVLSQAYLRAQDPDTADMNVTYLLAKPPTFGLLYNRGILITQSFTQLDIERGHIIYESHGSHAGLDNFLFSLSDGKHSGFLVNGTLQLTPVICSVFVKPIANDAPKLLVSNHPDVLEHFGKGKYGFRLNNRNLKVVDSDTDNENLMYIMTKRPLHGQIENMSTKRYIRRKFSQNDLNENDLRYVLNSRTRATNDSFMFRVMDSRGNTLDNQIFSLKWSIISFTQTRLIVCENIGTLSIGLVRQGSLDQMAFVGIKVFDMSAKKGHDFIPSTAQQVQFNPGEARASWDVLIPDDNLLENTEKFRIALEEPVNAVLGKNSKASVRVINAENGECPQYFGMISKHNIDGNEGDGFLLPGSDVNENTETIVSFNNMNSVDTSSPFDNAYNTDPAQTLSSSTSAARSSVPASRLSSQRSSSSSGSQTGNDDNETVTARRKGRKGKRRSRSKKRRRHGSLKKSKRNKNKQQSNSQQQDPESIFTNLPTASQKIQAPQICAKSTKNLLHFDEFAQRMYKCDGESWKSWNPESNQDQPEPTTRCQPGWSEYENRCYKIFENKLSWEASEHHCQGSHSSHLTSVRSRRHYKWLLKLVGKNSFWIGLNDKANAKIWRYVNGEPLGYTRWARGRPRVRRTVHRKNCVLVNTRRKWKNKLCDKSSKKFICEQFISSSSSSQSSSLPSLRTNPKRHVSRGGRRNRKARGFLNKFSS</sequence>
<keyword evidence="3 10" id="KW-0732">Signal</keyword>
<evidence type="ECO:0000256" key="6">
    <source>
        <dbReference type="ARBA" id="ARBA00022889"/>
    </source>
</evidence>
<dbReference type="Pfam" id="PF19309">
    <property type="entry name" value="Frem_N"/>
    <property type="match status" value="1"/>
</dbReference>
<evidence type="ECO:0000256" key="9">
    <source>
        <dbReference type="SAM" id="MobiDB-lite"/>
    </source>
</evidence>
<feature type="region of interest" description="Disordered" evidence="9">
    <location>
        <begin position="2143"/>
        <end position="2181"/>
    </location>
</feature>
<dbReference type="CDD" id="cd00037">
    <property type="entry name" value="CLECT"/>
    <property type="match status" value="1"/>
</dbReference>
<feature type="repeat" description="CSPG" evidence="8">
    <location>
        <begin position="1348"/>
        <end position="1440"/>
    </location>
</feature>
<keyword evidence="13" id="KW-1185">Reference proteome</keyword>
<feature type="region of interest" description="Disordered" evidence="9">
    <location>
        <begin position="1858"/>
        <end position="1953"/>
    </location>
</feature>
<reference evidence="12 13" key="1">
    <citation type="journal article" date="2017" name="Nat. Ecol. Evol.">
        <title>Scallop genome provides insights into evolution of bilaterian karyotype and development.</title>
        <authorList>
            <person name="Wang S."/>
            <person name="Zhang J."/>
            <person name="Jiao W."/>
            <person name="Li J."/>
            <person name="Xun X."/>
            <person name="Sun Y."/>
            <person name="Guo X."/>
            <person name="Huan P."/>
            <person name="Dong B."/>
            <person name="Zhang L."/>
            <person name="Hu X."/>
            <person name="Sun X."/>
            <person name="Wang J."/>
            <person name="Zhao C."/>
            <person name="Wang Y."/>
            <person name="Wang D."/>
            <person name="Huang X."/>
            <person name="Wang R."/>
            <person name="Lv J."/>
            <person name="Li Y."/>
            <person name="Zhang Z."/>
            <person name="Liu B."/>
            <person name="Lu W."/>
            <person name="Hui Y."/>
            <person name="Liang J."/>
            <person name="Zhou Z."/>
            <person name="Hou R."/>
            <person name="Li X."/>
            <person name="Liu Y."/>
            <person name="Li H."/>
            <person name="Ning X."/>
            <person name="Lin Y."/>
            <person name="Zhao L."/>
            <person name="Xing Q."/>
            <person name="Dou J."/>
            <person name="Li Y."/>
            <person name="Mao J."/>
            <person name="Guo H."/>
            <person name="Dou H."/>
            <person name="Li T."/>
            <person name="Mu C."/>
            <person name="Jiang W."/>
            <person name="Fu Q."/>
            <person name="Fu X."/>
            <person name="Miao Y."/>
            <person name="Liu J."/>
            <person name="Yu Q."/>
            <person name="Li R."/>
            <person name="Liao H."/>
            <person name="Li X."/>
            <person name="Kong Y."/>
            <person name="Jiang Z."/>
            <person name="Chourrout D."/>
            <person name="Li R."/>
            <person name="Bao Z."/>
        </authorList>
    </citation>
    <scope>NUCLEOTIDE SEQUENCE [LARGE SCALE GENOMIC DNA]</scope>
    <source>
        <strain evidence="12 13">PY_sf001</strain>
    </source>
</reference>
<dbReference type="InterPro" id="IPR016187">
    <property type="entry name" value="CTDL_fold"/>
</dbReference>
<feature type="repeat" description="CSPG" evidence="8">
    <location>
        <begin position="864"/>
        <end position="956"/>
    </location>
</feature>
<dbReference type="SUPFAM" id="SSF141072">
    <property type="entry name" value="CalX-like"/>
    <property type="match status" value="1"/>
</dbReference>
<organism evidence="12 13">
    <name type="scientific">Mizuhopecten yessoensis</name>
    <name type="common">Japanese scallop</name>
    <name type="synonym">Patinopecten yessoensis</name>
    <dbReference type="NCBI Taxonomy" id="6573"/>
    <lineage>
        <taxon>Eukaryota</taxon>
        <taxon>Metazoa</taxon>
        <taxon>Spiralia</taxon>
        <taxon>Lophotrochozoa</taxon>
        <taxon>Mollusca</taxon>
        <taxon>Bivalvia</taxon>
        <taxon>Autobranchia</taxon>
        <taxon>Pteriomorphia</taxon>
        <taxon>Pectinida</taxon>
        <taxon>Pectinoidea</taxon>
        <taxon>Pectinidae</taxon>
        <taxon>Mizuhopecten</taxon>
    </lineage>
</organism>
<dbReference type="GO" id="GO:0016020">
    <property type="term" value="C:membrane"/>
    <property type="evidence" value="ECO:0007669"/>
    <property type="project" value="InterPro"/>
</dbReference>
<keyword evidence="7" id="KW-0325">Glycoprotein</keyword>
<accession>A0A210QEV9</accession>